<keyword evidence="3" id="KW-0238">DNA-binding</keyword>
<dbReference type="PANTHER" id="PTHR33729:SF12">
    <property type="entry name" value="MBD DOMAIN-CONTAINING PROTEIN"/>
    <property type="match status" value="1"/>
</dbReference>
<feature type="compositionally biased region" description="Basic and acidic residues" evidence="6">
    <location>
        <begin position="106"/>
        <end position="149"/>
    </location>
</feature>
<evidence type="ECO:0000256" key="4">
    <source>
        <dbReference type="ARBA" id="ARBA00023163"/>
    </source>
</evidence>
<feature type="compositionally biased region" description="Basic and acidic residues" evidence="6">
    <location>
        <begin position="155"/>
        <end position="173"/>
    </location>
</feature>
<keyword evidence="9" id="KW-1185">Reference proteome</keyword>
<comment type="caution">
    <text evidence="8">The sequence shown here is derived from an EMBL/GenBank/DDBJ whole genome shotgun (WGS) entry which is preliminary data.</text>
</comment>
<feature type="compositionally biased region" description="Basic and acidic residues" evidence="6">
    <location>
        <begin position="278"/>
        <end position="294"/>
    </location>
</feature>
<dbReference type="Pfam" id="PF01429">
    <property type="entry name" value="MBD"/>
    <property type="match status" value="1"/>
</dbReference>
<proteinExistence type="predicted"/>
<comment type="subcellular location">
    <subcellularLocation>
        <location evidence="1">Nucleus</location>
    </subcellularLocation>
</comment>
<evidence type="ECO:0000256" key="2">
    <source>
        <dbReference type="ARBA" id="ARBA00023015"/>
    </source>
</evidence>
<dbReference type="PANTHER" id="PTHR33729">
    <property type="entry name" value="METHYL-CPG BINDING DOMAIN CONTAINING PROTEIN, EXPRESSED"/>
    <property type="match status" value="1"/>
</dbReference>
<dbReference type="PROSITE" id="PS50982">
    <property type="entry name" value="MBD"/>
    <property type="match status" value="1"/>
</dbReference>
<dbReference type="GO" id="GO:0003677">
    <property type="term" value="F:DNA binding"/>
    <property type="evidence" value="ECO:0007669"/>
    <property type="project" value="UniProtKB-KW"/>
</dbReference>
<sequence>MEAKEEVISVELPAPPAWKKMYLPKRAGTPRKSEIMFIAPTGEEINNRKQLEQYLKSHPGNPAISEFDWGTGETPRRSVRISEKAKATPTPDKEPPKKRGRKSSGSKKDGKEIESTPEKGEGEKEVQMQDAEEAGKENKEAGKENDVAKENQVQEGDKGESAQTKDVDTKIEEATQEEEADKVTKIQEDAGEGKETKNDKEGVENTQHVTEVQEHENAEAVLKNRPAEEVGSGEGSGKESQTEVEKETVSGDKKDIKEANEGAEKENANGTVPASEGGVKEKPDIQENDAKHSIAVDGKINTTDGEVKENGKDSQTGQNDAPQNAAPPVSC</sequence>
<feature type="region of interest" description="Disordered" evidence="6">
    <location>
        <begin position="53"/>
        <end position="331"/>
    </location>
</feature>
<evidence type="ECO:0000256" key="6">
    <source>
        <dbReference type="SAM" id="MobiDB-lite"/>
    </source>
</evidence>
<feature type="compositionally biased region" description="Polar residues" evidence="6">
    <location>
        <begin position="313"/>
        <end position="322"/>
    </location>
</feature>
<evidence type="ECO:0000256" key="1">
    <source>
        <dbReference type="ARBA" id="ARBA00004123"/>
    </source>
</evidence>
<feature type="domain" description="MBD" evidence="7">
    <location>
        <begin position="4"/>
        <end position="74"/>
    </location>
</feature>
<keyword evidence="5" id="KW-0539">Nucleus</keyword>
<dbReference type="Proteomes" id="UP000091857">
    <property type="component" value="Chromosome 4"/>
</dbReference>
<dbReference type="STRING" id="3983.A0A2C9W1H0"/>
<evidence type="ECO:0000313" key="8">
    <source>
        <dbReference type="EMBL" id="OAY52810.1"/>
    </source>
</evidence>
<dbReference type="SUPFAM" id="SSF54171">
    <property type="entry name" value="DNA-binding domain"/>
    <property type="match status" value="1"/>
</dbReference>
<dbReference type="Gene3D" id="3.30.890.10">
    <property type="entry name" value="Methyl-cpg-binding Protein 2, Chain A"/>
    <property type="match status" value="1"/>
</dbReference>
<keyword evidence="2" id="KW-0805">Transcription regulation</keyword>
<name>A0A2C9W1H0_MANES</name>
<reference evidence="9" key="1">
    <citation type="journal article" date="2016" name="Nat. Biotechnol.">
        <title>Sequencing wild and cultivated cassava and related species reveals extensive interspecific hybridization and genetic diversity.</title>
        <authorList>
            <person name="Bredeson J.V."/>
            <person name="Lyons J.B."/>
            <person name="Prochnik S.E."/>
            <person name="Wu G.A."/>
            <person name="Ha C.M."/>
            <person name="Edsinger-Gonzales E."/>
            <person name="Grimwood J."/>
            <person name="Schmutz J."/>
            <person name="Rabbi I.Y."/>
            <person name="Egesi C."/>
            <person name="Nauluvula P."/>
            <person name="Lebot V."/>
            <person name="Ndunguru J."/>
            <person name="Mkamilo G."/>
            <person name="Bart R.S."/>
            <person name="Setter T.L."/>
            <person name="Gleadow R.M."/>
            <person name="Kulakow P."/>
            <person name="Ferguson M.E."/>
            <person name="Rounsley S."/>
            <person name="Rokhsar D.S."/>
        </authorList>
    </citation>
    <scope>NUCLEOTIDE SEQUENCE [LARGE SCALE GENOMIC DNA]</scope>
    <source>
        <strain evidence="9">cv. AM560-2</strain>
    </source>
</reference>
<organism evidence="8 9">
    <name type="scientific">Manihot esculenta</name>
    <name type="common">Cassava</name>
    <name type="synonym">Jatropha manihot</name>
    <dbReference type="NCBI Taxonomy" id="3983"/>
    <lineage>
        <taxon>Eukaryota</taxon>
        <taxon>Viridiplantae</taxon>
        <taxon>Streptophyta</taxon>
        <taxon>Embryophyta</taxon>
        <taxon>Tracheophyta</taxon>
        <taxon>Spermatophyta</taxon>
        <taxon>Magnoliopsida</taxon>
        <taxon>eudicotyledons</taxon>
        <taxon>Gunneridae</taxon>
        <taxon>Pentapetalae</taxon>
        <taxon>rosids</taxon>
        <taxon>fabids</taxon>
        <taxon>Malpighiales</taxon>
        <taxon>Euphorbiaceae</taxon>
        <taxon>Crotonoideae</taxon>
        <taxon>Manihoteae</taxon>
        <taxon>Manihot</taxon>
    </lineage>
</organism>
<feature type="compositionally biased region" description="Basic and acidic residues" evidence="6">
    <location>
        <begin position="236"/>
        <end position="267"/>
    </location>
</feature>
<evidence type="ECO:0000313" key="9">
    <source>
        <dbReference type="Proteomes" id="UP000091857"/>
    </source>
</evidence>
<evidence type="ECO:0000256" key="5">
    <source>
        <dbReference type="ARBA" id="ARBA00023242"/>
    </source>
</evidence>
<dbReference type="Gramene" id="Manes.04G113200.2.v8.1">
    <property type="protein sequence ID" value="Manes.04G113200.2.v8.1.CDS"/>
    <property type="gene ID" value="Manes.04G113200.v8.1"/>
</dbReference>
<dbReference type="OrthoDB" id="1435582at2759"/>
<feature type="compositionally biased region" description="Basic and acidic residues" evidence="6">
    <location>
        <begin position="74"/>
        <end position="97"/>
    </location>
</feature>
<keyword evidence="4" id="KW-0804">Transcription</keyword>
<evidence type="ECO:0000256" key="3">
    <source>
        <dbReference type="ARBA" id="ARBA00023125"/>
    </source>
</evidence>
<dbReference type="GO" id="GO:0005634">
    <property type="term" value="C:nucleus"/>
    <property type="evidence" value="ECO:0007669"/>
    <property type="project" value="UniProtKB-SubCell"/>
</dbReference>
<dbReference type="InterPro" id="IPR039622">
    <property type="entry name" value="MBD10/11"/>
</dbReference>
<evidence type="ECO:0000259" key="7">
    <source>
        <dbReference type="PROSITE" id="PS50982"/>
    </source>
</evidence>
<protein>
    <recommendedName>
        <fullName evidence="7">MBD domain-containing protein</fullName>
    </recommendedName>
</protein>
<dbReference type="InterPro" id="IPR016177">
    <property type="entry name" value="DNA-bd_dom_sf"/>
</dbReference>
<dbReference type="InterPro" id="IPR001739">
    <property type="entry name" value="Methyl_CpG_DNA-bd"/>
</dbReference>
<dbReference type="OMA" id="IMFVAPT"/>
<feature type="compositionally biased region" description="Basic and acidic residues" evidence="6">
    <location>
        <begin position="181"/>
        <end position="203"/>
    </location>
</feature>
<accession>A0A2C9W1H0</accession>
<dbReference type="AlphaFoldDB" id="A0A2C9W1H0"/>
<gene>
    <name evidence="8" type="ORF">MANES_04G113200v8</name>
</gene>
<dbReference type="EMBL" id="CM004390">
    <property type="protein sequence ID" value="OAY52810.1"/>
    <property type="molecule type" value="Genomic_DNA"/>
</dbReference>